<evidence type="ECO:0000313" key="2">
    <source>
        <dbReference type="Proteomes" id="UP000092993"/>
    </source>
</evidence>
<dbReference type="EMBL" id="LUGG01000127">
    <property type="protein sequence ID" value="OBZ62661.1"/>
    <property type="molecule type" value="Genomic_DNA"/>
</dbReference>
<evidence type="ECO:0000313" key="1">
    <source>
        <dbReference type="EMBL" id="OBZ62661.1"/>
    </source>
</evidence>
<sequence length="426" mass="46172">MSSSRGPPLILGMLAARDGEAHPCDWRRGAAGYHLVDSKGRQWVWLTVKSRSPGAKQLPLFFDRDVITGTVEVDFDRADAAKGVSITATAGDLWDAKASSSASASSGKPKGRQLWPFSVTLPNEVSIAEKSKGKQQPQPQIYPLPPTFSERASPAYIDYKLVVTVRKGAFKVNQTLATSFVYLPLTRADPPSRLRQVSYREGSMIIGPSGDPDGWKVLSPIRIVGTLFNTRPVELQCTVAISKPLTYATGAPLPLFLTLTGTDAQALDLLSTPSAVNLHLIRSRAVGTQAAQDEATARSDSVFRESVGSAFWWPSEEGAPEALRRTLQGELDVKKGLKPSFVFPKFSLRYMLVLLPFQAPGFSSASSASEPLLTEKIMITSVNAPGVVPRSYAPPGYVHPEEGDYNTAVGYLENGNQRFLHHGGFQ</sequence>
<comment type="caution">
    <text evidence="1">The sequence shown here is derived from an EMBL/GenBank/DDBJ whole genome shotgun (WGS) entry which is preliminary data.</text>
</comment>
<gene>
    <name evidence="1" type="ORF">A0H81_15025</name>
</gene>
<protein>
    <recommendedName>
        <fullName evidence="3">Arrestin-like N-terminal domain-containing protein</fullName>
    </recommendedName>
</protein>
<dbReference type="Proteomes" id="UP000092993">
    <property type="component" value="Unassembled WGS sequence"/>
</dbReference>
<proteinExistence type="predicted"/>
<dbReference type="OMA" id="VELQCTV"/>
<keyword evidence="2" id="KW-1185">Reference proteome</keyword>
<reference evidence="1 2" key="1">
    <citation type="submission" date="2016-03" db="EMBL/GenBank/DDBJ databases">
        <title>Whole genome sequencing of Grifola frondosa 9006-11.</title>
        <authorList>
            <person name="Min B."/>
            <person name="Park H."/>
            <person name="Kim J.-G."/>
            <person name="Cho H."/>
            <person name="Oh Y.-L."/>
            <person name="Kong W.-S."/>
            <person name="Choi I.-G."/>
        </authorList>
    </citation>
    <scope>NUCLEOTIDE SEQUENCE [LARGE SCALE GENOMIC DNA]</scope>
    <source>
        <strain evidence="1 2">9006-11</strain>
    </source>
</reference>
<accession>A0A1C7LK67</accession>
<name>A0A1C7LK67_GRIFR</name>
<dbReference type="AlphaFoldDB" id="A0A1C7LK67"/>
<organism evidence="1 2">
    <name type="scientific">Grifola frondosa</name>
    <name type="common">Maitake</name>
    <name type="synonym">Polyporus frondosus</name>
    <dbReference type="NCBI Taxonomy" id="5627"/>
    <lineage>
        <taxon>Eukaryota</taxon>
        <taxon>Fungi</taxon>
        <taxon>Dikarya</taxon>
        <taxon>Basidiomycota</taxon>
        <taxon>Agaricomycotina</taxon>
        <taxon>Agaricomycetes</taxon>
        <taxon>Polyporales</taxon>
        <taxon>Grifolaceae</taxon>
        <taxon>Grifola</taxon>
    </lineage>
</organism>
<dbReference type="OrthoDB" id="2333384at2759"/>
<dbReference type="STRING" id="5627.A0A1C7LK67"/>
<evidence type="ECO:0008006" key="3">
    <source>
        <dbReference type="Google" id="ProtNLM"/>
    </source>
</evidence>